<dbReference type="AlphaFoldDB" id="A0A3N2Q1N1"/>
<sequence length="94" mass="10121">MTVSIAFAFWLSEGPKCAVQSYHPDQRALLHVYNVFSSKHEALEAAASPFPSSSAIDFSNNAKLSPSLLMTWPGLPVLHNAAPNPSCTRPTTHG</sequence>
<keyword evidence="2" id="KW-1185">Reference proteome</keyword>
<accession>A0A3N2Q1N1</accession>
<reference evidence="1 2" key="1">
    <citation type="journal article" date="2018" name="Mol. Ecol.">
        <title>The obligate alkalophilic soda-lake fungus Sodiomyces alkalinus has shifted to a protein diet.</title>
        <authorList>
            <person name="Grum-Grzhimaylo A.A."/>
            <person name="Falkoski D.L."/>
            <person name="van den Heuvel J."/>
            <person name="Valero-Jimenez C.A."/>
            <person name="Min B."/>
            <person name="Choi I.G."/>
            <person name="Lipzen A."/>
            <person name="Daum C.G."/>
            <person name="Aanen D.K."/>
            <person name="Tsang A."/>
            <person name="Henrissat B."/>
            <person name="Bilanenko E.N."/>
            <person name="de Vries R.P."/>
            <person name="van Kan J.A.L."/>
            <person name="Grigoriev I.V."/>
            <person name="Debets A.J.M."/>
        </authorList>
    </citation>
    <scope>NUCLEOTIDE SEQUENCE [LARGE SCALE GENOMIC DNA]</scope>
    <source>
        <strain evidence="1 2">F11</strain>
    </source>
</reference>
<evidence type="ECO:0000313" key="2">
    <source>
        <dbReference type="Proteomes" id="UP000272025"/>
    </source>
</evidence>
<protein>
    <submittedName>
        <fullName evidence="1">Uncharacterized protein</fullName>
    </submittedName>
</protein>
<name>A0A3N2Q1N1_SODAK</name>
<organism evidence="1 2">
    <name type="scientific">Sodiomyces alkalinus (strain CBS 110278 / VKM F-3762 / F11)</name>
    <name type="common">Alkaliphilic filamentous fungus</name>
    <dbReference type="NCBI Taxonomy" id="1314773"/>
    <lineage>
        <taxon>Eukaryota</taxon>
        <taxon>Fungi</taxon>
        <taxon>Dikarya</taxon>
        <taxon>Ascomycota</taxon>
        <taxon>Pezizomycotina</taxon>
        <taxon>Sordariomycetes</taxon>
        <taxon>Hypocreomycetidae</taxon>
        <taxon>Glomerellales</taxon>
        <taxon>Plectosphaerellaceae</taxon>
        <taxon>Sodiomyces</taxon>
    </lineage>
</organism>
<dbReference type="GeneID" id="39582407"/>
<dbReference type="RefSeq" id="XP_028468473.1">
    <property type="nucleotide sequence ID" value="XM_028613929.1"/>
</dbReference>
<evidence type="ECO:0000313" key="1">
    <source>
        <dbReference type="EMBL" id="ROT40667.1"/>
    </source>
</evidence>
<dbReference type="EMBL" id="ML119052">
    <property type="protein sequence ID" value="ROT40667.1"/>
    <property type="molecule type" value="Genomic_DNA"/>
</dbReference>
<dbReference type="Proteomes" id="UP000272025">
    <property type="component" value="Unassembled WGS sequence"/>
</dbReference>
<gene>
    <name evidence="1" type="ORF">SODALDRAFT_356677</name>
</gene>
<proteinExistence type="predicted"/>